<organism evidence="1 2">
    <name type="scientific">Bursaphelenchus xylophilus</name>
    <name type="common">Pinewood nematode worm</name>
    <name type="synonym">Aphelenchoides xylophilus</name>
    <dbReference type="NCBI Taxonomy" id="6326"/>
    <lineage>
        <taxon>Eukaryota</taxon>
        <taxon>Metazoa</taxon>
        <taxon>Ecdysozoa</taxon>
        <taxon>Nematoda</taxon>
        <taxon>Chromadorea</taxon>
        <taxon>Rhabditida</taxon>
        <taxon>Tylenchina</taxon>
        <taxon>Tylenchomorpha</taxon>
        <taxon>Aphelenchoidea</taxon>
        <taxon>Aphelenchoididae</taxon>
        <taxon>Bursaphelenchus</taxon>
    </lineage>
</organism>
<evidence type="ECO:0000313" key="2">
    <source>
        <dbReference type="WBParaSite" id="BXY_0863200.1"/>
    </source>
</evidence>
<name>A0A1I7S6J4_BURXY</name>
<evidence type="ECO:0000313" key="1">
    <source>
        <dbReference type="Proteomes" id="UP000095284"/>
    </source>
</evidence>
<dbReference type="WBParaSite" id="BXY_0863200.1">
    <property type="protein sequence ID" value="BXY_0863200.1"/>
    <property type="gene ID" value="BXY_0863200"/>
</dbReference>
<protein>
    <submittedName>
        <fullName evidence="2">Uncharacterized protein</fullName>
    </submittedName>
</protein>
<sequence>MPLLPTNLTPDLEGEVAFPDFFRGAMDQYEAEEKCDSLTAFKFGCMVDQYTCVEVLEQNLPLFIVYRDSSGSSWHSPVIQVASGTDNFFYVNYNRRGAPRFFCVYVHLHQNEFGEMITDVFPWWYLFGNGPLSKSIFLETIKALFLVSLAVRNSLTHRIKCPLQTAKRSVQLERRPNGSARRFSRHVQTTNVGADNLPRQIDQTEVLHPGYEWCRRSVEQKCVQRSRIVRDFVFFSMKFAKQSTGLAGCYSQLPFFICEAFHLQDDKFYKICFDADFDWKTVVVSK</sequence>
<accession>A0A1I7S6J4</accession>
<reference evidence="2" key="1">
    <citation type="submission" date="2016-11" db="UniProtKB">
        <authorList>
            <consortium name="WormBaseParasite"/>
        </authorList>
    </citation>
    <scope>IDENTIFICATION</scope>
</reference>
<proteinExistence type="predicted"/>
<dbReference type="Proteomes" id="UP000095284">
    <property type="component" value="Unplaced"/>
</dbReference>
<dbReference type="AlphaFoldDB" id="A0A1I7S6J4"/>